<comment type="similarity">
    <text evidence="5 20">Belongs to the VPS41 family.</text>
</comment>
<dbReference type="PROSITE" id="PS50089">
    <property type="entry name" value="ZF_RING_2"/>
    <property type="match status" value="1"/>
</dbReference>
<dbReference type="PROSITE" id="PS50236">
    <property type="entry name" value="CHCR"/>
    <property type="match status" value="1"/>
</dbReference>
<dbReference type="Gene3D" id="2.130.10.10">
    <property type="entry name" value="YVTN repeat-like/Quinoprotein amine dehydrogenase"/>
    <property type="match status" value="1"/>
</dbReference>
<dbReference type="InterPro" id="IPR015943">
    <property type="entry name" value="WD40/YVTN_repeat-like_dom_sf"/>
</dbReference>
<dbReference type="GO" id="GO:0006624">
    <property type="term" value="P:vacuolar protein processing"/>
    <property type="evidence" value="ECO:0007669"/>
    <property type="project" value="EnsemblMetazoa"/>
</dbReference>
<evidence type="ECO:0000256" key="3">
    <source>
        <dbReference type="ARBA" id="ARBA00004601"/>
    </source>
</evidence>
<dbReference type="GeneID" id="9823866"/>
<comment type="function">
    <text evidence="18">Plays a role in vesicle-mediated protein trafficking to lysosomal compartments including the endocytic membrane transport pathways. Believed to act in part as a core component of the putative HOPS endosomal tethering complex which is proposed to be involved in the rab-5-to-rab-7 endosome conversion probably implicating sand-1, and via binding SNAREs and SNARE complexes to mediate tethering and docking events during SNARE-mediated membrane fusion. The HOPS complex is proposed to be recruited to rab-7 on the late endosomal membrane and to regulate late endocytic, phagocytic and autophagic traffic towards lysosomes. Within the HOPS complex, contributes to the normal development of gut granules in the adult intestine. May mediate the tethering of autophagosomes with lysosomes. Has a role in the negative regulation of apoptosis. Required for uptake of exogenous dsRNA which is used in experimental RNA silencing.</text>
</comment>
<dbReference type="PIRSF" id="PIRSF028921">
    <property type="entry name" value="VPS41"/>
    <property type="match status" value="1"/>
</dbReference>
<feature type="region of interest" description="Disordered" evidence="23">
    <location>
        <begin position="1"/>
        <end position="22"/>
    </location>
</feature>
<gene>
    <name evidence="25" type="ORF">GCK72_024401</name>
</gene>
<evidence type="ECO:0000256" key="16">
    <source>
        <dbReference type="ARBA" id="ARBA00023329"/>
    </source>
</evidence>
<dbReference type="GO" id="GO:0009267">
    <property type="term" value="P:cellular response to starvation"/>
    <property type="evidence" value="ECO:0007669"/>
    <property type="project" value="TreeGrafter"/>
</dbReference>
<evidence type="ECO:0000256" key="9">
    <source>
        <dbReference type="ARBA" id="ARBA00022753"/>
    </source>
</evidence>
<dbReference type="GO" id="GO:0034058">
    <property type="term" value="P:endosomal vesicle fusion"/>
    <property type="evidence" value="ECO:0007669"/>
    <property type="project" value="UniProtKB-UniRule"/>
</dbReference>
<evidence type="ECO:0000256" key="21">
    <source>
        <dbReference type="PROSITE-ProRule" id="PRU00175"/>
    </source>
</evidence>
<dbReference type="GO" id="GO:0008270">
    <property type="term" value="F:zinc ion binding"/>
    <property type="evidence" value="ECO:0007669"/>
    <property type="project" value="UniProtKB-KW"/>
</dbReference>
<accession>A0A6A5FZQ6</accession>
<keyword evidence="15 20" id="KW-0458">Lysosome</keyword>
<evidence type="ECO:0000256" key="12">
    <source>
        <dbReference type="ARBA" id="ARBA00022927"/>
    </source>
</evidence>
<dbReference type="GO" id="GO:0006915">
    <property type="term" value="P:apoptotic process"/>
    <property type="evidence" value="ECO:0007669"/>
    <property type="project" value="UniProtKB-KW"/>
</dbReference>
<dbReference type="SMART" id="SM00299">
    <property type="entry name" value="CLH"/>
    <property type="match status" value="1"/>
</dbReference>
<evidence type="ECO:0000256" key="20">
    <source>
        <dbReference type="PIRNR" id="PIRNR028921"/>
    </source>
</evidence>
<keyword evidence="14" id="KW-0472">Membrane</keyword>
<evidence type="ECO:0000256" key="7">
    <source>
        <dbReference type="ARBA" id="ARBA00022703"/>
    </source>
</evidence>
<evidence type="ECO:0000313" key="26">
    <source>
        <dbReference type="Proteomes" id="UP000483820"/>
    </source>
</evidence>
<dbReference type="InterPro" id="IPR057780">
    <property type="entry name" value="Beta-prop_Vps41"/>
</dbReference>
<protein>
    <recommendedName>
        <fullName evidence="17 20">Vacuolar protein sorting-associated protein 41 homolog</fullName>
    </recommendedName>
</protein>
<sequence>MEEANDRKIEPDNGHVNNDGNEFYSAVFDDSNQEDISFNFDEDEEPPLEPRFKYERLEGEHTLPFLKTATFTSIDIHDKFIAIGTASGLIYILDHHGYGNFDSVPPLRPHRCAVSRVKFDETGSYVLSCANDSKLVVSGVGNDKLCCTVNITVMPKSIAFSPDFIRQQSGHCFIMGERNLVLYEKTFFQYKANNLYSGSERDGFIHCCSWNDNFIAFTNDTGTRVYERGPERIVTSVQPSHDVDRVRSSRSPPKHLWMPENNLVIGWADTVTILKIRDDGGVRKGEVHHIFHVSMFICGISYIPENGIENVELFLVGLQLEGEDFDDCASVISTVTTLTAMESTACTTVLKTSVIRPLGLKDFELQSEDVIESIRLSSHTLPYMIHGLGIPYLATYFILTTKQIIIAVPYGPEDGIRWRLQYKLYDEAFEMAKHHADLLAKTDLSQKNVGRKIIEGYLSNKQARVAASYLPHICGDCKEEWEWAVGQFHDAKMSTLLADVLPDSSPTLNSESYETVLIACLFNNPKQFRKLVQTWSPDLYKTSLIIDKTQWRIQQISRSGESGDVDEVEKILMDTLAHLYLYERKYENALKILMSCQDFQIFNVIDKHQLFDLVKDQITELMNINSERALRLLLDNADSVEPAFVMEKIGRQPKLQLAYLTKLMSRNEGTEFADKAVQLYADHDKKKLLPFLRKNANYNVNKARRLCSDRGFVEETIYLLAKSGNHFDAVKMMVREYKNIEKVIAYCKDQNDPDLWVHLLGVVAEFPAHFSQLIIEASNCLDPLLIMDKLPDDADIPNLSEALEKLLMDYTNHADLQKCCYESTLNDLSVLTQNLLQASDESVPVTLMTRCSLCSQIIMASNQELGRKLTDIKVFKCGHVFHLACSTSEIDRRHSIEDGICISCSDNSDSVNV</sequence>
<evidence type="ECO:0000256" key="5">
    <source>
        <dbReference type="ARBA" id="ARBA00009582"/>
    </source>
</evidence>
<keyword evidence="16 20" id="KW-0968">Cytoplasmic vesicle</keyword>
<dbReference type="GO" id="GO:0005794">
    <property type="term" value="C:Golgi apparatus"/>
    <property type="evidence" value="ECO:0007669"/>
    <property type="project" value="UniProtKB-SubCell"/>
</dbReference>
<comment type="caution">
    <text evidence="25">The sequence shown here is derived from an EMBL/GenBank/DDBJ whole genome shotgun (WGS) entry which is preliminary data.</text>
</comment>
<reference evidence="25 26" key="1">
    <citation type="submission" date="2019-12" db="EMBL/GenBank/DDBJ databases">
        <title>Chromosome-level assembly of the Caenorhabditis remanei genome.</title>
        <authorList>
            <person name="Teterina A.A."/>
            <person name="Willis J.H."/>
            <person name="Phillips P.C."/>
        </authorList>
    </citation>
    <scope>NUCLEOTIDE SEQUENCE [LARGE SCALE GENOMIC DNA]</scope>
    <source>
        <strain evidence="25 26">PX506</strain>
        <tissue evidence="25">Whole organism</tissue>
    </source>
</reference>
<dbReference type="RefSeq" id="XP_003118137.2">
    <property type="nucleotide sequence ID" value="XM_003118089.2"/>
</dbReference>
<evidence type="ECO:0000256" key="11">
    <source>
        <dbReference type="ARBA" id="ARBA00022833"/>
    </source>
</evidence>
<comment type="subcellular location">
    <subcellularLocation>
        <location evidence="2">Early endosome</location>
    </subcellularLocation>
    <subcellularLocation>
        <location evidence="20">Endosome membrane</location>
        <topology evidence="20">Peripheral membrane protein</topology>
    </subcellularLocation>
    <subcellularLocation>
        <location evidence="20">Late endosome membrane</location>
        <topology evidence="20">Peripheral membrane protein</topology>
    </subcellularLocation>
    <subcellularLocation>
        <location evidence="20">Early endosome membrane</location>
        <topology evidence="20">Peripheral membrane protein</topology>
    </subcellularLocation>
    <subcellularLocation>
        <location evidence="20">Lysosome membrane</location>
        <topology evidence="20">Peripheral membrane protein</topology>
    </subcellularLocation>
    <subcellularLocation>
        <location evidence="3 20">Golgi apparatus</location>
        <location evidence="3 20">trans-Golgi network</location>
    </subcellularLocation>
    <subcellularLocation>
        <location evidence="20">Cytoplasmic vesicle</location>
        <location evidence="20">Clathrin-coated vesicle</location>
    </subcellularLocation>
    <subcellularLocation>
        <location evidence="4">Late endosome</location>
    </subcellularLocation>
    <subcellularLocation>
        <location evidence="1">Lysosome</location>
    </subcellularLocation>
</comment>
<evidence type="ECO:0000256" key="4">
    <source>
        <dbReference type="ARBA" id="ARBA00004603"/>
    </source>
</evidence>
<feature type="domain" description="RING-type" evidence="24">
    <location>
        <begin position="851"/>
        <end position="905"/>
    </location>
</feature>
<dbReference type="Pfam" id="PF23556">
    <property type="entry name" value="TPR_Vps41"/>
    <property type="match status" value="1"/>
</dbReference>
<dbReference type="SUPFAM" id="SSF50978">
    <property type="entry name" value="WD40 repeat-like"/>
    <property type="match status" value="1"/>
</dbReference>
<dbReference type="CTD" id="9823866"/>
<keyword evidence="13 20" id="KW-0333">Golgi apparatus</keyword>
<evidence type="ECO:0000256" key="22">
    <source>
        <dbReference type="PROSITE-ProRule" id="PRU01006"/>
    </source>
</evidence>
<evidence type="ECO:0000256" key="23">
    <source>
        <dbReference type="SAM" id="MobiDB-lite"/>
    </source>
</evidence>
<evidence type="ECO:0000256" key="1">
    <source>
        <dbReference type="ARBA" id="ARBA00004371"/>
    </source>
</evidence>
<evidence type="ECO:0000256" key="10">
    <source>
        <dbReference type="ARBA" id="ARBA00022771"/>
    </source>
</evidence>
<organism evidence="25 26">
    <name type="scientific">Caenorhabditis remanei</name>
    <name type="common">Caenorhabditis vulgaris</name>
    <dbReference type="NCBI Taxonomy" id="31234"/>
    <lineage>
        <taxon>Eukaryota</taxon>
        <taxon>Metazoa</taxon>
        <taxon>Ecdysozoa</taxon>
        <taxon>Nematoda</taxon>
        <taxon>Chromadorea</taxon>
        <taxon>Rhabditida</taxon>
        <taxon>Rhabditina</taxon>
        <taxon>Rhabditomorpha</taxon>
        <taxon>Rhabditoidea</taxon>
        <taxon>Rhabditidae</taxon>
        <taxon>Peloderinae</taxon>
        <taxon>Caenorhabditis</taxon>
    </lineage>
</organism>
<evidence type="ECO:0000256" key="2">
    <source>
        <dbReference type="ARBA" id="ARBA00004412"/>
    </source>
</evidence>
<comment type="subunit">
    <text evidence="19">Probable component of the homotypic fusion and vacuole protein sorting (HOPS) complex consisting of the core class C Vps proteins vps-11, vps-16, vps-18, and which further associates with vps-33.1, vps-39 and vps-41.</text>
</comment>
<dbReference type="InterPro" id="IPR045111">
    <property type="entry name" value="Vps41/Vps8"/>
</dbReference>
<keyword evidence="6 20" id="KW-0813">Transport</keyword>
<evidence type="ECO:0000256" key="15">
    <source>
        <dbReference type="ARBA" id="ARBA00023228"/>
    </source>
</evidence>
<dbReference type="EMBL" id="WUAV01000006">
    <property type="protein sequence ID" value="KAF1747935.1"/>
    <property type="molecule type" value="Genomic_DNA"/>
</dbReference>
<dbReference type="InterPro" id="IPR011990">
    <property type="entry name" value="TPR-like_helical_dom_sf"/>
</dbReference>
<dbReference type="Pfam" id="PF23411">
    <property type="entry name" value="Beta-prop_Vps41"/>
    <property type="match status" value="1"/>
</dbReference>
<dbReference type="GO" id="GO:0030897">
    <property type="term" value="C:HOPS complex"/>
    <property type="evidence" value="ECO:0007669"/>
    <property type="project" value="UniProtKB-UniRule"/>
</dbReference>
<dbReference type="GO" id="GO:0031901">
    <property type="term" value="C:early endosome membrane"/>
    <property type="evidence" value="ECO:0007669"/>
    <property type="project" value="UniProtKB-SubCell"/>
</dbReference>
<dbReference type="GO" id="GO:0016236">
    <property type="term" value="P:macroautophagy"/>
    <property type="evidence" value="ECO:0007669"/>
    <property type="project" value="TreeGrafter"/>
</dbReference>
<dbReference type="GO" id="GO:0006623">
    <property type="term" value="P:protein targeting to vacuole"/>
    <property type="evidence" value="ECO:0007669"/>
    <property type="project" value="InterPro"/>
</dbReference>
<evidence type="ECO:0000256" key="13">
    <source>
        <dbReference type="ARBA" id="ARBA00023034"/>
    </source>
</evidence>
<evidence type="ECO:0000256" key="18">
    <source>
        <dbReference type="ARBA" id="ARBA00060287"/>
    </source>
</evidence>
<evidence type="ECO:0000313" key="25">
    <source>
        <dbReference type="EMBL" id="KAF1747935.1"/>
    </source>
</evidence>
<dbReference type="GO" id="GO:0031902">
    <property type="term" value="C:late endosome membrane"/>
    <property type="evidence" value="ECO:0007669"/>
    <property type="project" value="UniProtKB-SubCell"/>
</dbReference>
<dbReference type="GO" id="GO:0030136">
    <property type="term" value="C:clathrin-coated vesicle"/>
    <property type="evidence" value="ECO:0007669"/>
    <property type="project" value="UniProtKB-SubCell"/>
</dbReference>
<feature type="repeat" description="CHCR" evidence="22">
    <location>
        <begin position="630"/>
        <end position="772"/>
    </location>
</feature>
<name>A0A6A5FZQ6_CAERE</name>
<evidence type="ECO:0000256" key="19">
    <source>
        <dbReference type="ARBA" id="ARBA00065156"/>
    </source>
</evidence>
<dbReference type="FunFam" id="2.130.10.10:FF:002395">
    <property type="entry name" value="Vacuolar protein sorting-associated protein 41 homolog"/>
    <property type="match status" value="1"/>
</dbReference>
<keyword evidence="9 20" id="KW-0967">Endosome</keyword>
<evidence type="ECO:0000256" key="8">
    <source>
        <dbReference type="ARBA" id="ARBA00022723"/>
    </source>
</evidence>
<evidence type="ECO:0000256" key="17">
    <source>
        <dbReference type="ARBA" id="ARBA00029538"/>
    </source>
</evidence>
<evidence type="ECO:0000259" key="24">
    <source>
        <dbReference type="PROSITE" id="PS50089"/>
    </source>
</evidence>
<dbReference type="InterPro" id="IPR036322">
    <property type="entry name" value="WD40_repeat_dom_sf"/>
</dbReference>
<dbReference type="AlphaFoldDB" id="A0A6A5FZQ6"/>
<evidence type="ECO:0000256" key="14">
    <source>
        <dbReference type="ARBA" id="ARBA00023136"/>
    </source>
</evidence>
<keyword evidence="10 21" id="KW-0863">Zinc-finger</keyword>
<keyword evidence="11" id="KW-0862">Zinc</keyword>
<dbReference type="Proteomes" id="UP000483820">
    <property type="component" value="Chromosome X"/>
</dbReference>
<proteinExistence type="inferred from homology"/>
<evidence type="ECO:0000256" key="6">
    <source>
        <dbReference type="ARBA" id="ARBA00022448"/>
    </source>
</evidence>
<dbReference type="KEGG" id="crq:GCK72_024401"/>
<keyword evidence="7" id="KW-0053">Apoptosis</keyword>
<dbReference type="Pfam" id="PF23555">
    <property type="entry name" value="zf-RING_Vps41"/>
    <property type="match status" value="1"/>
</dbReference>
<dbReference type="GO" id="GO:0043066">
    <property type="term" value="P:negative regulation of apoptotic process"/>
    <property type="evidence" value="ECO:0007669"/>
    <property type="project" value="EnsemblMetazoa"/>
</dbReference>
<feature type="compositionally biased region" description="Basic and acidic residues" evidence="23">
    <location>
        <begin position="1"/>
        <end position="13"/>
    </location>
</feature>
<dbReference type="InterPro" id="IPR016902">
    <property type="entry name" value="Vps41"/>
</dbReference>
<dbReference type="PANTHER" id="PTHR12616">
    <property type="entry name" value="VACUOLAR PROTEIN SORTING VPS41"/>
    <property type="match status" value="1"/>
</dbReference>
<keyword evidence="8" id="KW-0479">Metal-binding</keyword>
<keyword evidence="12 20" id="KW-0653">Protein transport</keyword>
<dbReference type="InterPro" id="IPR001841">
    <property type="entry name" value="Znf_RING"/>
</dbReference>
<dbReference type="Gene3D" id="1.25.40.10">
    <property type="entry name" value="Tetratricopeptide repeat domain"/>
    <property type="match status" value="1"/>
</dbReference>
<dbReference type="InterPro" id="IPR000547">
    <property type="entry name" value="Clathrin_H-chain/VPS_repeat"/>
</dbReference>
<dbReference type="GO" id="GO:0005765">
    <property type="term" value="C:lysosomal membrane"/>
    <property type="evidence" value="ECO:0007669"/>
    <property type="project" value="UniProtKB-SubCell"/>
</dbReference>
<dbReference type="PANTHER" id="PTHR12616:SF1">
    <property type="entry name" value="VACUOLAR PROTEIN SORTING-ASSOCIATED PROTEIN 41 HOMOLOG"/>
    <property type="match status" value="1"/>
</dbReference>
<dbReference type="InterPro" id="IPR057779">
    <property type="entry name" value="Znf_RING_Vps41"/>
</dbReference>